<keyword evidence="3" id="KW-1185">Reference proteome</keyword>
<comment type="caution">
    <text evidence="2">The sequence shown here is derived from an EMBL/GenBank/DDBJ whole genome shotgun (WGS) entry which is preliminary data.</text>
</comment>
<feature type="transmembrane region" description="Helical" evidence="1">
    <location>
        <begin position="82"/>
        <end position="106"/>
    </location>
</feature>
<keyword evidence="1" id="KW-1133">Transmembrane helix</keyword>
<keyword evidence="1" id="KW-0812">Transmembrane</keyword>
<evidence type="ECO:0000313" key="2">
    <source>
        <dbReference type="EMBL" id="GAA1397401.1"/>
    </source>
</evidence>
<feature type="transmembrane region" description="Helical" evidence="1">
    <location>
        <begin position="20"/>
        <end position="41"/>
    </location>
</feature>
<organism evidence="2 3">
    <name type="scientific">Kitasatospora putterlickiae</name>
    <dbReference type="NCBI Taxonomy" id="221725"/>
    <lineage>
        <taxon>Bacteria</taxon>
        <taxon>Bacillati</taxon>
        <taxon>Actinomycetota</taxon>
        <taxon>Actinomycetes</taxon>
        <taxon>Kitasatosporales</taxon>
        <taxon>Streptomycetaceae</taxon>
        <taxon>Kitasatospora</taxon>
    </lineage>
</organism>
<dbReference type="EMBL" id="BAAAKJ010000189">
    <property type="protein sequence ID" value="GAA1397401.1"/>
    <property type="molecule type" value="Genomic_DNA"/>
</dbReference>
<dbReference type="RefSeq" id="WP_344336043.1">
    <property type="nucleotide sequence ID" value="NZ_BAAAKJ010000189.1"/>
</dbReference>
<keyword evidence="1" id="KW-0472">Membrane</keyword>
<sequence>MSAHTLNSAARTAPASFRALRGLLALDAVVSGGNGLAYLAFPGPLGELLGVGRSTLLELGAVLAVFGLAVGLLAARPQPPGLAVRAVIDVNLVWAVLSVVAMELWFEPTTAGYVWIPFQAATVALFAVLQFTALRRLTA</sequence>
<feature type="transmembrane region" description="Helical" evidence="1">
    <location>
        <begin position="112"/>
        <end position="134"/>
    </location>
</feature>
<reference evidence="3" key="1">
    <citation type="journal article" date="2019" name="Int. J. Syst. Evol. Microbiol.">
        <title>The Global Catalogue of Microorganisms (GCM) 10K type strain sequencing project: providing services to taxonomists for standard genome sequencing and annotation.</title>
        <authorList>
            <consortium name="The Broad Institute Genomics Platform"/>
            <consortium name="The Broad Institute Genome Sequencing Center for Infectious Disease"/>
            <person name="Wu L."/>
            <person name="Ma J."/>
        </authorList>
    </citation>
    <scope>NUCLEOTIDE SEQUENCE [LARGE SCALE GENOMIC DNA]</scope>
    <source>
        <strain evidence="3">JCM 12393</strain>
    </source>
</reference>
<protein>
    <recommendedName>
        <fullName evidence="4">Integral membrane protein</fullName>
    </recommendedName>
</protein>
<evidence type="ECO:0000313" key="3">
    <source>
        <dbReference type="Proteomes" id="UP001499863"/>
    </source>
</evidence>
<name>A0ABP4IV12_9ACTN</name>
<gene>
    <name evidence="2" type="ORF">GCM10009639_34710</name>
</gene>
<evidence type="ECO:0000256" key="1">
    <source>
        <dbReference type="SAM" id="Phobius"/>
    </source>
</evidence>
<dbReference type="Proteomes" id="UP001499863">
    <property type="component" value="Unassembled WGS sequence"/>
</dbReference>
<feature type="transmembrane region" description="Helical" evidence="1">
    <location>
        <begin position="56"/>
        <end position="75"/>
    </location>
</feature>
<accession>A0ABP4IV12</accession>
<proteinExistence type="predicted"/>
<evidence type="ECO:0008006" key="4">
    <source>
        <dbReference type="Google" id="ProtNLM"/>
    </source>
</evidence>